<accession>A0A2A8CXH2</accession>
<evidence type="ECO:0000313" key="3">
    <source>
        <dbReference type="EMBL" id="PEN13439.1"/>
    </source>
</evidence>
<comment type="similarity">
    <text evidence="1">Belongs to the universal stress protein A family.</text>
</comment>
<name>A0A2A8CXH2_9BACT</name>
<evidence type="ECO:0000259" key="2">
    <source>
        <dbReference type="Pfam" id="PF00582"/>
    </source>
</evidence>
<dbReference type="CDD" id="cd00293">
    <property type="entry name" value="USP-like"/>
    <property type="match status" value="2"/>
</dbReference>
<dbReference type="SUPFAM" id="SSF52402">
    <property type="entry name" value="Adenine nucleotide alpha hydrolases-like"/>
    <property type="match status" value="2"/>
</dbReference>
<protein>
    <submittedName>
        <fullName evidence="3">Universal stress protein</fullName>
    </submittedName>
</protein>
<dbReference type="RefSeq" id="WP_098075359.1">
    <property type="nucleotide sequence ID" value="NZ_PDEQ01000004.1"/>
</dbReference>
<feature type="domain" description="UspA" evidence="2">
    <location>
        <begin position="5"/>
        <end position="147"/>
    </location>
</feature>
<dbReference type="InterPro" id="IPR006015">
    <property type="entry name" value="Universal_stress_UspA"/>
</dbReference>
<comment type="caution">
    <text evidence="3">The sequence shown here is derived from an EMBL/GenBank/DDBJ whole genome shotgun (WGS) entry which is preliminary data.</text>
</comment>
<dbReference type="InterPro" id="IPR006016">
    <property type="entry name" value="UspA"/>
</dbReference>
<dbReference type="InterPro" id="IPR014729">
    <property type="entry name" value="Rossmann-like_a/b/a_fold"/>
</dbReference>
<dbReference type="EMBL" id="PDEQ01000004">
    <property type="protein sequence ID" value="PEN13439.1"/>
    <property type="molecule type" value="Genomic_DNA"/>
</dbReference>
<sequence>MLDINRILFPTDFSAVAEDAFSHAAHLAMRYDAEVYVFNVVTPQEAHEMNPMEYLPLEEADGRPGMFYMPAEDVDVKTPADEQGRVRVTYGQIESVSPAHAIIEQAKEDEVDLIVMGTHGRRGFDRLLSGSVSEEVVREAPCPVFTVLAGDEPTPGPYVDHVLAPVDLSEQSTIVADHAAELAATYDARLTLMHVVEQAAYPTVYGVDPLTPELPNVEARAREALDELAERVQPRVLDVETVTTTGYAARDIVDYVDENDVGLIVMATHGRTGLKRFVIGSVAEKVVRTAPCPVFTLRSFGRNLLLEPAGEGADEAT</sequence>
<evidence type="ECO:0000313" key="4">
    <source>
        <dbReference type="Proteomes" id="UP000220102"/>
    </source>
</evidence>
<dbReference type="OrthoDB" id="9788959at2"/>
<organism evidence="3 4">
    <name type="scientific">Longibacter salinarum</name>
    <dbReference type="NCBI Taxonomy" id="1850348"/>
    <lineage>
        <taxon>Bacteria</taxon>
        <taxon>Pseudomonadati</taxon>
        <taxon>Rhodothermota</taxon>
        <taxon>Rhodothermia</taxon>
        <taxon>Rhodothermales</taxon>
        <taxon>Salisaetaceae</taxon>
        <taxon>Longibacter</taxon>
    </lineage>
</organism>
<dbReference type="Proteomes" id="UP000220102">
    <property type="component" value="Unassembled WGS sequence"/>
</dbReference>
<gene>
    <name evidence="3" type="ORF">CRI94_08950</name>
</gene>
<dbReference type="PANTHER" id="PTHR46268:SF6">
    <property type="entry name" value="UNIVERSAL STRESS PROTEIN UP12"/>
    <property type="match status" value="1"/>
</dbReference>
<feature type="domain" description="UspA" evidence="2">
    <location>
        <begin position="160"/>
        <end position="296"/>
    </location>
</feature>
<dbReference type="AlphaFoldDB" id="A0A2A8CXH2"/>
<evidence type="ECO:0000256" key="1">
    <source>
        <dbReference type="ARBA" id="ARBA00008791"/>
    </source>
</evidence>
<dbReference type="Pfam" id="PF00582">
    <property type="entry name" value="Usp"/>
    <property type="match status" value="2"/>
</dbReference>
<dbReference type="PRINTS" id="PR01438">
    <property type="entry name" value="UNVRSLSTRESS"/>
</dbReference>
<dbReference type="PANTHER" id="PTHR46268">
    <property type="entry name" value="STRESS RESPONSE PROTEIN NHAX"/>
    <property type="match status" value="1"/>
</dbReference>
<keyword evidence="4" id="KW-1185">Reference proteome</keyword>
<reference evidence="3 4" key="1">
    <citation type="submission" date="2017-10" db="EMBL/GenBank/DDBJ databases">
        <title>Draft genome of Longibacter Salinarum.</title>
        <authorList>
            <person name="Goh K.M."/>
            <person name="Shamsir M.S."/>
            <person name="Lim S.W."/>
        </authorList>
    </citation>
    <scope>NUCLEOTIDE SEQUENCE [LARGE SCALE GENOMIC DNA]</scope>
    <source>
        <strain evidence="3 4">KCTC 52045</strain>
    </source>
</reference>
<proteinExistence type="inferred from homology"/>
<dbReference type="Gene3D" id="3.40.50.620">
    <property type="entry name" value="HUPs"/>
    <property type="match status" value="2"/>
</dbReference>